<reference evidence="2" key="1">
    <citation type="journal article" date="2020" name="Stud. Mycol.">
        <title>101 Dothideomycetes genomes: a test case for predicting lifestyles and emergence of pathogens.</title>
        <authorList>
            <person name="Haridas S."/>
            <person name="Albert R."/>
            <person name="Binder M."/>
            <person name="Bloem J."/>
            <person name="Labutti K."/>
            <person name="Salamov A."/>
            <person name="Andreopoulos B."/>
            <person name="Baker S."/>
            <person name="Barry K."/>
            <person name="Bills G."/>
            <person name="Bluhm B."/>
            <person name="Cannon C."/>
            <person name="Castanera R."/>
            <person name="Culley D."/>
            <person name="Daum C."/>
            <person name="Ezra D."/>
            <person name="Gonzalez J."/>
            <person name="Henrissat B."/>
            <person name="Kuo A."/>
            <person name="Liang C."/>
            <person name="Lipzen A."/>
            <person name="Lutzoni F."/>
            <person name="Magnuson J."/>
            <person name="Mondo S."/>
            <person name="Nolan M."/>
            <person name="Ohm R."/>
            <person name="Pangilinan J."/>
            <person name="Park H.-J."/>
            <person name="Ramirez L."/>
            <person name="Alfaro M."/>
            <person name="Sun H."/>
            <person name="Tritt A."/>
            <person name="Yoshinaga Y."/>
            <person name="Zwiers L.-H."/>
            <person name="Turgeon B."/>
            <person name="Goodwin S."/>
            <person name="Spatafora J."/>
            <person name="Crous P."/>
            <person name="Grigoriev I."/>
        </authorList>
    </citation>
    <scope>NUCLEOTIDE SEQUENCE</scope>
    <source>
        <strain evidence="2">Tuck. ex Michener</strain>
    </source>
</reference>
<dbReference type="Pfam" id="PF01425">
    <property type="entry name" value="Amidase"/>
    <property type="match status" value="1"/>
</dbReference>
<dbReference type="SUPFAM" id="SSF75304">
    <property type="entry name" value="Amidase signature (AS) enzymes"/>
    <property type="match status" value="1"/>
</dbReference>
<dbReference type="InterPro" id="IPR023631">
    <property type="entry name" value="Amidase_dom"/>
</dbReference>
<dbReference type="InterPro" id="IPR036928">
    <property type="entry name" value="AS_sf"/>
</dbReference>
<accession>A0A6A6GYZ4</accession>
<evidence type="ECO:0000313" key="2">
    <source>
        <dbReference type="EMBL" id="KAF2230985.1"/>
    </source>
</evidence>
<dbReference type="AlphaFoldDB" id="A0A6A6GYZ4"/>
<evidence type="ECO:0000259" key="1">
    <source>
        <dbReference type="Pfam" id="PF01425"/>
    </source>
</evidence>
<dbReference type="EMBL" id="ML991833">
    <property type="protein sequence ID" value="KAF2230985.1"/>
    <property type="molecule type" value="Genomic_DNA"/>
</dbReference>
<name>A0A6A6GYZ4_VIRVR</name>
<organism evidence="2 3">
    <name type="scientific">Viridothelium virens</name>
    <name type="common">Speckled blister lichen</name>
    <name type="synonym">Trypethelium virens</name>
    <dbReference type="NCBI Taxonomy" id="1048519"/>
    <lineage>
        <taxon>Eukaryota</taxon>
        <taxon>Fungi</taxon>
        <taxon>Dikarya</taxon>
        <taxon>Ascomycota</taxon>
        <taxon>Pezizomycotina</taxon>
        <taxon>Dothideomycetes</taxon>
        <taxon>Dothideomycetes incertae sedis</taxon>
        <taxon>Trypetheliales</taxon>
        <taxon>Trypetheliaceae</taxon>
        <taxon>Viridothelium</taxon>
    </lineage>
</organism>
<dbReference type="OrthoDB" id="566138at2759"/>
<feature type="domain" description="Amidase" evidence="1">
    <location>
        <begin position="47"/>
        <end position="384"/>
    </location>
</feature>
<proteinExistence type="predicted"/>
<sequence>MRPPILKQEVPCTFWVDTIQGEEVYEITIIELQNLFDRGVLTATGYTAFCLERIQKVDPFLESIIEVNPDAMEIALKLDSERRSGRVRSMLHGVPVIVKDNMATKDKMQTTAGSWALLGSKVPKDAFVIAKLREAGAIILGHANMSEWASVRSKIYSTSYSPRGGQVRNSFNLSSSPFGSSGGSAVTVSSNIVPLSFGTETDTSIIGPAQINGVVGIKPTVGLTSRAGIIPVSESLDTVGTFGRTVLDAVQGLNAIAGKDYDDQATQDSRIAQYCDYTSFISSKIDLKGAKFGLPIKRCWDVVPKDQKQAVSKILDAITATGAEIIPTEFPCAEERIQKDGAWNWEFGVPSESEFTIVKVEAYNGINEYLSKLSETDVKTLEDIVAYNLDNRGSEGAQCGDHPAFPSGQDNFEEILECKGIDAALCHRAASGEVIMLDALIMSDRKGVGQQMAAQAGYPIITIPVGLDAAGISVGMSLHQTAFHEGVLVKWASAIEEVRNEVLGWRPMPKYHFYHSKNVPIGKSHTT</sequence>
<dbReference type="PANTHER" id="PTHR42678">
    <property type="entry name" value="AMIDASE"/>
    <property type="match status" value="1"/>
</dbReference>
<dbReference type="PANTHER" id="PTHR42678:SF37">
    <property type="entry name" value="AMIDASE C869.01-RELATED"/>
    <property type="match status" value="1"/>
</dbReference>
<evidence type="ECO:0000313" key="3">
    <source>
        <dbReference type="Proteomes" id="UP000800092"/>
    </source>
</evidence>
<protein>
    <submittedName>
        <fullName evidence="2">Amidase signature enzyme</fullName>
    </submittedName>
</protein>
<dbReference type="Proteomes" id="UP000800092">
    <property type="component" value="Unassembled WGS sequence"/>
</dbReference>
<dbReference type="Gene3D" id="3.90.1300.10">
    <property type="entry name" value="Amidase signature (AS) domain"/>
    <property type="match status" value="1"/>
</dbReference>
<gene>
    <name evidence="2" type="ORF">EV356DRAFT_561247</name>
</gene>
<keyword evidence="3" id="KW-1185">Reference proteome</keyword>